<keyword evidence="2" id="KW-0732">Signal</keyword>
<accession>A0A0D0RPF4</accession>
<proteinExistence type="predicted"/>
<feature type="chain" id="PRO_5002231963" description="YHYH domain-containing protein" evidence="2">
    <location>
        <begin position="22"/>
        <end position="43"/>
    </location>
</feature>
<evidence type="ECO:0008006" key="5">
    <source>
        <dbReference type="Google" id="ProtNLM"/>
    </source>
</evidence>
<dbReference type="RefSeq" id="WP_094030725.1">
    <property type="nucleotide sequence ID" value="NZ_JXCQ01000027.1"/>
</dbReference>
<dbReference type="NCBIfam" id="NF033223">
    <property type="entry name" value="YHYH_alt"/>
    <property type="match status" value="1"/>
</dbReference>
<dbReference type="Proteomes" id="UP000032210">
    <property type="component" value="Unassembled WGS sequence"/>
</dbReference>
<protein>
    <recommendedName>
        <fullName evidence="5">YHYH domain-containing protein</fullName>
    </recommendedName>
</protein>
<dbReference type="EMBL" id="JXCQ01000027">
    <property type="protein sequence ID" value="KIR21382.1"/>
    <property type="molecule type" value="Genomic_DNA"/>
</dbReference>
<evidence type="ECO:0000256" key="2">
    <source>
        <dbReference type="SAM" id="SignalP"/>
    </source>
</evidence>
<dbReference type="AlphaFoldDB" id="A0A0D0RPF4"/>
<gene>
    <name evidence="3" type="ORF">PFLU3_32030</name>
</gene>
<evidence type="ECO:0000313" key="3">
    <source>
        <dbReference type="EMBL" id="KIR21382.1"/>
    </source>
</evidence>
<dbReference type="InterPro" id="IPR047773">
    <property type="entry name" value="YHYH_dom_bact"/>
</dbReference>
<organism evidence="3 4">
    <name type="scientific">Pseudomonas fluorescens</name>
    <dbReference type="NCBI Taxonomy" id="294"/>
    <lineage>
        <taxon>Bacteria</taxon>
        <taxon>Pseudomonadati</taxon>
        <taxon>Pseudomonadota</taxon>
        <taxon>Gammaproteobacteria</taxon>
        <taxon>Pseudomonadales</taxon>
        <taxon>Pseudomonadaceae</taxon>
        <taxon>Pseudomonas</taxon>
    </lineage>
</organism>
<sequence>MKIITLVLAAVLAVTSVSAIAHGGRTDKQGCHNDKKAGTRHCH</sequence>
<feature type="region of interest" description="Disordered" evidence="1">
    <location>
        <begin position="24"/>
        <end position="43"/>
    </location>
</feature>
<comment type="caution">
    <text evidence="3">The sequence shown here is derived from an EMBL/GenBank/DDBJ whole genome shotgun (WGS) entry which is preliminary data.</text>
</comment>
<evidence type="ECO:0000256" key="1">
    <source>
        <dbReference type="SAM" id="MobiDB-lite"/>
    </source>
</evidence>
<feature type="compositionally biased region" description="Basic and acidic residues" evidence="1">
    <location>
        <begin position="24"/>
        <end position="37"/>
    </location>
</feature>
<name>A0A0D0RPF4_PSEFL</name>
<dbReference type="PATRIC" id="fig|294.125.peg.3282"/>
<evidence type="ECO:0000313" key="4">
    <source>
        <dbReference type="Proteomes" id="UP000032210"/>
    </source>
</evidence>
<feature type="signal peptide" evidence="2">
    <location>
        <begin position="1"/>
        <end position="21"/>
    </location>
</feature>
<reference evidence="3 4" key="1">
    <citation type="submission" date="2015-01" db="EMBL/GenBank/DDBJ databases">
        <title>Genome sequence of the beneficial rhizobacterium Pseudomonas fluorescens 2-79.</title>
        <authorList>
            <person name="Thuermer A."/>
            <person name="Daniel R."/>
        </authorList>
    </citation>
    <scope>NUCLEOTIDE SEQUENCE [LARGE SCALE GENOMIC DNA]</scope>
    <source>
        <strain evidence="3 4">2-79</strain>
    </source>
</reference>